<dbReference type="InterPro" id="IPR001356">
    <property type="entry name" value="HD"/>
</dbReference>
<evidence type="ECO:0000256" key="4">
    <source>
        <dbReference type="ARBA" id="ARBA00023125"/>
    </source>
</evidence>
<evidence type="ECO:0000256" key="12">
    <source>
        <dbReference type="SAM" id="MobiDB-lite"/>
    </source>
</evidence>
<organism evidence="14 15">
    <name type="scientific">Marmota monax</name>
    <name type="common">Woodchuck</name>
    <dbReference type="NCBI Taxonomy" id="9995"/>
    <lineage>
        <taxon>Eukaryota</taxon>
        <taxon>Metazoa</taxon>
        <taxon>Chordata</taxon>
        <taxon>Craniata</taxon>
        <taxon>Vertebrata</taxon>
        <taxon>Euteleostomi</taxon>
        <taxon>Mammalia</taxon>
        <taxon>Eutheria</taxon>
        <taxon>Euarchontoglires</taxon>
        <taxon>Glires</taxon>
        <taxon>Rodentia</taxon>
        <taxon>Sciuromorpha</taxon>
        <taxon>Sciuridae</taxon>
        <taxon>Xerinae</taxon>
        <taxon>Marmotini</taxon>
        <taxon>Marmota</taxon>
    </lineage>
</organism>
<dbReference type="SMART" id="SM00389">
    <property type="entry name" value="HOX"/>
    <property type="match status" value="1"/>
</dbReference>
<dbReference type="AlphaFoldDB" id="A0A5E4BI77"/>
<gene>
    <name evidence="14" type="ORF">MONAX_5E009259</name>
</gene>
<evidence type="ECO:0000256" key="9">
    <source>
        <dbReference type="ARBA" id="ARBA00040128"/>
    </source>
</evidence>
<dbReference type="PROSITE" id="PS50071">
    <property type="entry name" value="HOMEOBOX_2"/>
    <property type="match status" value="1"/>
</dbReference>
<evidence type="ECO:0000256" key="11">
    <source>
        <dbReference type="RuleBase" id="RU000682"/>
    </source>
</evidence>
<comment type="subcellular location">
    <subcellularLocation>
        <location evidence="1 10 11">Nucleus</location>
    </subcellularLocation>
</comment>
<evidence type="ECO:0000256" key="8">
    <source>
        <dbReference type="ARBA" id="ARBA00029448"/>
    </source>
</evidence>
<dbReference type="Pfam" id="PF00046">
    <property type="entry name" value="Homeodomain"/>
    <property type="match status" value="1"/>
</dbReference>
<keyword evidence="15" id="KW-1185">Reference proteome</keyword>
<dbReference type="InterPro" id="IPR020479">
    <property type="entry name" value="HD_metazoa"/>
</dbReference>
<dbReference type="InterPro" id="IPR046327">
    <property type="entry name" value="HXA1/B1/D1"/>
</dbReference>
<keyword evidence="5 10" id="KW-0371">Homeobox</keyword>
<dbReference type="Proteomes" id="UP000335636">
    <property type="component" value="Unassembled WGS sequence"/>
</dbReference>
<dbReference type="EMBL" id="CABDUW010000454">
    <property type="protein sequence ID" value="VTJ69278.1"/>
    <property type="molecule type" value="Genomic_DNA"/>
</dbReference>
<comment type="caution">
    <text evidence="14">The sequence shown here is derived from an EMBL/GenBank/DDBJ whole genome shotgun (WGS) entry which is preliminary data.</text>
</comment>
<comment type="similarity">
    <text evidence="8">Belongs to the Antp homeobox family. Labial subfamily.</text>
</comment>
<dbReference type="GO" id="GO:0000981">
    <property type="term" value="F:DNA-binding transcription factor activity, RNA polymerase II-specific"/>
    <property type="evidence" value="ECO:0007669"/>
    <property type="project" value="InterPro"/>
</dbReference>
<proteinExistence type="inferred from homology"/>
<keyword evidence="6" id="KW-0804">Transcription</keyword>
<dbReference type="PRINTS" id="PR00024">
    <property type="entry name" value="HOMEOBOX"/>
</dbReference>
<dbReference type="Gene3D" id="1.10.10.60">
    <property type="entry name" value="Homeodomain-like"/>
    <property type="match status" value="1"/>
</dbReference>
<dbReference type="PROSITE" id="PS00027">
    <property type="entry name" value="HOMEOBOX_1"/>
    <property type="match status" value="1"/>
</dbReference>
<dbReference type="PANTHER" id="PTHR45946:SF1">
    <property type="entry name" value="HOMEOBOX PROTEIN HOX-D1"/>
    <property type="match status" value="1"/>
</dbReference>
<protein>
    <recommendedName>
        <fullName evidence="9">Homeobox protein Hox-D1</fullName>
    </recommendedName>
</protein>
<reference evidence="14" key="1">
    <citation type="submission" date="2019-04" db="EMBL/GenBank/DDBJ databases">
        <authorList>
            <person name="Alioto T."/>
            <person name="Alioto T."/>
        </authorList>
    </citation>
    <scope>NUCLEOTIDE SEQUENCE [LARGE SCALE GENOMIC DNA]</scope>
</reference>
<keyword evidence="2" id="KW-0217">Developmental protein</keyword>
<evidence type="ECO:0000256" key="5">
    <source>
        <dbReference type="ARBA" id="ARBA00023155"/>
    </source>
</evidence>
<dbReference type="GO" id="GO:0000978">
    <property type="term" value="F:RNA polymerase II cis-regulatory region sequence-specific DNA binding"/>
    <property type="evidence" value="ECO:0007669"/>
    <property type="project" value="TreeGrafter"/>
</dbReference>
<evidence type="ECO:0000256" key="6">
    <source>
        <dbReference type="ARBA" id="ARBA00023163"/>
    </source>
</evidence>
<feature type="region of interest" description="Disordered" evidence="12">
    <location>
        <begin position="303"/>
        <end position="330"/>
    </location>
</feature>
<dbReference type="FunFam" id="1.10.10.60:FF:000113">
    <property type="entry name" value="homeobox protein Hox-B1"/>
    <property type="match status" value="1"/>
</dbReference>
<evidence type="ECO:0000256" key="7">
    <source>
        <dbReference type="ARBA" id="ARBA00023242"/>
    </source>
</evidence>
<feature type="domain" description="Homeobox" evidence="13">
    <location>
        <begin position="227"/>
        <end position="287"/>
    </location>
</feature>
<dbReference type="InterPro" id="IPR017970">
    <property type="entry name" value="Homeobox_CS"/>
</dbReference>
<evidence type="ECO:0000259" key="13">
    <source>
        <dbReference type="PROSITE" id="PS50071"/>
    </source>
</evidence>
<evidence type="ECO:0000256" key="2">
    <source>
        <dbReference type="ARBA" id="ARBA00022473"/>
    </source>
</evidence>
<evidence type="ECO:0000256" key="10">
    <source>
        <dbReference type="PROSITE-ProRule" id="PRU00108"/>
    </source>
</evidence>
<sequence>MNSYLEYVSCGGGGVGSDVLTFAPKFCGADARPMALQPAFPLSSGDRAFVSCLPLAAARLTPSPPAAPAQPPAPSPTAPRYAPCTLEGAYEPGTAPAAATAGGADYGFLGPGPAYDFPGALGRTADDGGAHVHYATSAVFSRGSSLLLSGQVDYAPFSEPGAFPACLKEPADGHPRAFHSASPAQGAYPKSVSPTSGLPAAFSTFEWMKVKRNAPKKSKLAEYGAASPSSAVRTNFSTKQLTELEKEFHFNKYLTRARRIEIANCLQLNDTQVKIWFQNRRMKQKKREREGLLATATSVASLQLPLSRTGTSPTKSGRSPGSPSQAQEPS</sequence>
<keyword evidence="3" id="KW-0805">Transcription regulation</keyword>
<keyword evidence="4 10" id="KW-0238">DNA-binding</keyword>
<accession>A0A5E4BI77</accession>
<name>A0A5E4BI77_MARMO</name>
<evidence type="ECO:0000256" key="1">
    <source>
        <dbReference type="ARBA" id="ARBA00004123"/>
    </source>
</evidence>
<feature type="DNA-binding region" description="Homeobox" evidence="10">
    <location>
        <begin position="229"/>
        <end position="288"/>
    </location>
</feature>
<dbReference type="CDD" id="cd00086">
    <property type="entry name" value="homeodomain"/>
    <property type="match status" value="1"/>
</dbReference>
<evidence type="ECO:0000256" key="3">
    <source>
        <dbReference type="ARBA" id="ARBA00023015"/>
    </source>
</evidence>
<evidence type="ECO:0000313" key="15">
    <source>
        <dbReference type="Proteomes" id="UP000335636"/>
    </source>
</evidence>
<dbReference type="PANTHER" id="PTHR45946">
    <property type="entry name" value="HOMEOBOX PROTEIN ROUGH-RELATED"/>
    <property type="match status" value="1"/>
</dbReference>
<dbReference type="SUPFAM" id="SSF46689">
    <property type="entry name" value="Homeodomain-like"/>
    <property type="match status" value="1"/>
</dbReference>
<evidence type="ECO:0000313" key="14">
    <source>
        <dbReference type="EMBL" id="VTJ69278.1"/>
    </source>
</evidence>
<dbReference type="InterPro" id="IPR009057">
    <property type="entry name" value="Homeodomain-like_sf"/>
</dbReference>
<dbReference type="GO" id="GO:0005634">
    <property type="term" value="C:nucleus"/>
    <property type="evidence" value="ECO:0007669"/>
    <property type="project" value="UniProtKB-SubCell"/>
</dbReference>
<keyword evidence="7 10" id="KW-0539">Nucleus</keyword>